<dbReference type="Proteomes" id="UP000286931">
    <property type="component" value="Unassembled WGS sequence"/>
</dbReference>
<protein>
    <submittedName>
        <fullName evidence="7">DNA-binding protein</fullName>
    </submittedName>
</protein>
<keyword evidence="8" id="KW-1185">Reference proteome</keyword>
<dbReference type="InterPro" id="IPR002293">
    <property type="entry name" value="AA/rel_permease1"/>
</dbReference>
<keyword evidence="7" id="KW-0238">DNA-binding</keyword>
<dbReference type="PANTHER" id="PTHR47704">
    <property type="entry name" value="POTASSIUM TRANSPORTER KIMA"/>
    <property type="match status" value="1"/>
</dbReference>
<evidence type="ECO:0000256" key="2">
    <source>
        <dbReference type="ARBA" id="ARBA00022692"/>
    </source>
</evidence>
<feature type="transmembrane region" description="Helical" evidence="6">
    <location>
        <begin position="198"/>
        <end position="216"/>
    </location>
</feature>
<dbReference type="GO" id="GO:0016020">
    <property type="term" value="C:membrane"/>
    <property type="evidence" value="ECO:0007669"/>
    <property type="project" value="UniProtKB-SubCell"/>
</dbReference>
<name>A0A401YZR0_9ACTN</name>
<keyword evidence="4 6" id="KW-0472">Membrane</keyword>
<evidence type="ECO:0000256" key="6">
    <source>
        <dbReference type="SAM" id="Phobius"/>
    </source>
</evidence>
<feature type="transmembrane region" description="Helical" evidence="6">
    <location>
        <begin position="461"/>
        <end position="479"/>
    </location>
</feature>
<feature type="transmembrane region" description="Helical" evidence="6">
    <location>
        <begin position="168"/>
        <end position="186"/>
    </location>
</feature>
<feature type="compositionally biased region" description="Gly residues" evidence="5">
    <location>
        <begin position="692"/>
        <end position="705"/>
    </location>
</feature>
<keyword evidence="2 6" id="KW-0812">Transmembrane</keyword>
<accession>A0A401YZR0</accession>
<keyword evidence="3 6" id="KW-1133">Transmembrane helix</keyword>
<evidence type="ECO:0000313" key="8">
    <source>
        <dbReference type="Proteomes" id="UP000286931"/>
    </source>
</evidence>
<gene>
    <name evidence="7" type="ORF">EHYA_07740</name>
</gene>
<feature type="transmembrane region" description="Helical" evidence="6">
    <location>
        <begin position="485"/>
        <end position="500"/>
    </location>
</feature>
<feature type="region of interest" description="Disordered" evidence="5">
    <location>
        <begin position="663"/>
        <end position="705"/>
    </location>
</feature>
<feature type="transmembrane region" description="Helical" evidence="6">
    <location>
        <begin position="236"/>
        <end position="259"/>
    </location>
</feature>
<evidence type="ECO:0000256" key="1">
    <source>
        <dbReference type="ARBA" id="ARBA00004141"/>
    </source>
</evidence>
<feature type="transmembrane region" description="Helical" evidence="6">
    <location>
        <begin position="418"/>
        <end position="440"/>
    </location>
</feature>
<evidence type="ECO:0000256" key="3">
    <source>
        <dbReference type="ARBA" id="ARBA00022989"/>
    </source>
</evidence>
<dbReference type="GO" id="GO:0022857">
    <property type="term" value="F:transmembrane transporter activity"/>
    <property type="evidence" value="ECO:0007669"/>
    <property type="project" value="InterPro"/>
</dbReference>
<feature type="transmembrane region" description="Helical" evidence="6">
    <location>
        <begin position="390"/>
        <end position="412"/>
    </location>
</feature>
<organism evidence="7 8">
    <name type="scientific">Embleya hyalina</name>
    <dbReference type="NCBI Taxonomy" id="516124"/>
    <lineage>
        <taxon>Bacteria</taxon>
        <taxon>Bacillati</taxon>
        <taxon>Actinomycetota</taxon>
        <taxon>Actinomycetes</taxon>
        <taxon>Kitasatosporales</taxon>
        <taxon>Streptomycetaceae</taxon>
        <taxon>Embleya</taxon>
    </lineage>
</organism>
<dbReference type="Gene3D" id="1.20.1740.10">
    <property type="entry name" value="Amino acid/polyamine transporter I"/>
    <property type="match status" value="1"/>
</dbReference>
<dbReference type="AlphaFoldDB" id="A0A401YZR0"/>
<evidence type="ECO:0000313" key="7">
    <source>
        <dbReference type="EMBL" id="GCE00016.1"/>
    </source>
</evidence>
<dbReference type="PANTHER" id="PTHR47704:SF1">
    <property type="entry name" value="POTASSIUM TRANSPORTER KIMA"/>
    <property type="match status" value="1"/>
</dbReference>
<dbReference type="EMBL" id="BIFH01000036">
    <property type="protein sequence ID" value="GCE00016.1"/>
    <property type="molecule type" value="Genomic_DNA"/>
</dbReference>
<sequence length="705" mass="75916">MGALRHAPGPAKVDGLTITCVSRLTDLSKRILVGRALRSDKLSETLLPKRIALPIFASDALSSVAYAPDEILLTLSMAGMATYHFSWKVGLAVVVVMLTVVASYRQNVHAYPSGGGDYEVANVNLGPNAGLTVGSALLVDYVLTVAVSVSSGVANMASAVPALEGHKVLLAVGLVLLLMAMNLRGVRESGKLFAVPTYAFMAAILGMTLFGLIRGATGATMEAESAGFHIEAEDSFSGFALVFLLLRTFSSGCAALTGVEAISNGVPAFRKPKSKNAASTLLLMGTISVTMLMGMLALANMTKVRFAENPESQIQGAPAGYEQKTVVAQVADAVFGGTFAAPLFYLVLAVTGLILILAANTAFNGFPVLGSILAQDRYLPRQLHTRGDRLAFSNGIIMLAAFAMVLIVAFDAEPTKLIQLYVVGVFVSFTMSQAGMIRHWTRHLKTETEPAERRRMMRSRVINAFGLCMTGAVLVIVLVTKFAQGAWIAIAAMGVLFLLMKQIRRHYDRVATELAAVEMDDTKLPSRVHAIVLVSKLHKPSLRALAYARYSRPNVVEAVTVNVDPAETEALRREWDERGIEVPLKVLDSPYREITRPVIEYVKSVRRSSPRDVVNVYIPEYVVGRWYEQILHNQSALRLKGRLLFTPGVMVTSVPWQLESSERLKEPKAWVAPGSVRRGPARTPRSGDTKRGGPGSGSGSASGSS</sequence>
<proteinExistence type="predicted"/>
<feature type="transmembrane region" description="Helical" evidence="6">
    <location>
        <begin position="85"/>
        <end position="104"/>
    </location>
</feature>
<evidence type="ECO:0000256" key="5">
    <source>
        <dbReference type="SAM" id="MobiDB-lite"/>
    </source>
</evidence>
<comment type="caution">
    <text evidence="7">The sequence shown here is derived from an EMBL/GenBank/DDBJ whole genome shotgun (WGS) entry which is preliminary data.</text>
</comment>
<dbReference type="GO" id="GO:0003677">
    <property type="term" value="F:DNA binding"/>
    <property type="evidence" value="ECO:0007669"/>
    <property type="project" value="UniProtKB-KW"/>
</dbReference>
<dbReference type="InterPro" id="IPR053153">
    <property type="entry name" value="APC_K+_Transporter"/>
</dbReference>
<dbReference type="Pfam" id="PF13520">
    <property type="entry name" value="AA_permease_2"/>
    <property type="match status" value="1"/>
</dbReference>
<evidence type="ECO:0000256" key="4">
    <source>
        <dbReference type="ARBA" id="ARBA00023136"/>
    </source>
</evidence>
<reference evidence="7 8" key="1">
    <citation type="submission" date="2018-12" db="EMBL/GenBank/DDBJ databases">
        <title>Draft genome sequence of Embleya hyalina NBRC 13850T.</title>
        <authorList>
            <person name="Komaki H."/>
            <person name="Hosoyama A."/>
            <person name="Kimura A."/>
            <person name="Ichikawa N."/>
            <person name="Tamura T."/>
        </authorList>
    </citation>
    <scope>NUCLEOTIDE SEQUENCE [LARGE SCALE GENOMIC DNA]</scope>
    <source>
        <strain evidence="7 8">NBRC 13850</strain>
    </source>
</reference>
<comment type="subcellular location">
    <subcellularLocation>
        <location evidence="1">Membrane</location>
        <topology evidence="1">Multi-pass membrane protein</topology>
    </subcellularLocation>
</comment>
<feature type="transmembrane region" description="Helical" evidence="6">
    <location>
        <begin position="280"/>
        <end position="299"/>
    </location>
</feature>
<feature type="transmembrane region" description="Helical" evidence="6">
    <location>
        <begin position="343"/>
        <end position="369"/>
    </location>
</feature>